<reference evidence="4 5" key="1">
    <citation type="submission" date="2018-06" db="EMBL/GenBank/DDBJ databases">
        <title>Whole genome sequencing of four bacterial strains from South Shetland trench revealing bio-synthetic gene clusters.</title>
        <authorList>
            <person name="Abdel-Mageed W.M."/>
            <person name="Lehri B."/>
            <person name="Jarmusch S.A."/>
            <person name="Miranda K."/>
            <person name="Goodfellow M."/>
            <person name="Jaspars M."/>
            <person name="Karlyshev A.V."/>
        </authorList>
    </citation>
    <scope>NUCLEOTIDE SEQUENCE [LARGE SCALE GENOMIC DNA]</scope>
    <source>
        <strain evidence="4 5">SST1</strain>
    </source>
</reference>
<dbReference type="PANTHER" id="PTHR35149:SF2">
    <property type="entry name" value="DUF262 DOMAIN-CONTAINING PROTEIN"/>
    <property type="match status" value="1"/>
</dbReference>
<proteinExistence type="predicted"/>
<dbReference type="Pfam" id="PF07510">
    <property type="entry name" value="GmrSD_C"/>
    <property type="match status" value="1"/>
</dbReference>
<evidence type="ECO:0000259" key="2">
    <source>
        <dbReference type="Pfam" id="PF03235"/>
    </source>
</evidence>
<feature type="domain" description="GmrSD restriction endonucleases C-terminal" evidence="3">
    <location>
        <begin position="595"/>
        <end position="684"/>
    </location>
</feature>
<dbReference type="InterPro" id="IPR011089">
    <property type="entry name" value="GmrSD_C"/>
</dbReference>
<dbReference type="Pfam" id="PF03235">
    <property type="entry name" value="GmrSD_N"/>
    <property type="match status" value="1"/>
</dbReference>
<feature type="domain" description="GmrSD restriction endonucleases N-terminal" evidence="2">
    <location>
        <begin position="27"/>
        <end position="237"/>
    </location>
</feature>
<evidence type="ECO:0000256" key="1">
    <source>
        <dbReference type="SAM" id="MobiDB-lite"/>
    </source>
</evidence>
<comment type="caution">
    <text evidence="4">The sequence shown here is derived from an EMBL/GenBank/DDBJ whole genome shotgun (WGS) entry which is preliminary data.</text>
</comment>
<protein>
    <recommendedName>
        <fullName evidence="6">DUF262 domain-containing protein</fullName>
    </recommendedName>
</protein>
<evidence type="ECO:0000313" key="4">
    <source>
        <dbReference type="EMBL" id="RBA32611.1"/>
    </source>
</evidence>
<dbReference type="EMBL" id="QNTT01000044">
    <property type="protein sequence ID" value="RBA32611.1"/>
    <property type="molecule type" value="Genomic_DNA"/>
</dbReference>
<dbReference type="PANTHER" id="PTHR35149">
    <property type="entry name" value="SLL5132 PROTEIN"/>
    <property type="match status" value="1"/>
</dbReference>
<evidence type="ECO:0000259" key="3">
    <source>
        <dbReference type="Pfam" id="PF07510"/>
    </source>
</evidence>
<dbReference type="Proteomes" id="UP000252187">
    <property type="component" value="Unassembled WGS sequence"/>
</dbReference>
<organism evidence="4 5">
    <name type="scientific">Dietzia maris</name>
    <dbReference type="NCBI Taxonomy" id="37915"/>
    <lineage>
        <taxon>Bacteria</taxon>
        <taxon>Bacillati</taxon>
        <taxon>Actinomycetota</taxon>
        <taxon>Actinomycetes</taxon>
        <taxon>Mycobacteriales</taxon>
        <taxon>Dietziaceae</taxon>
        <taxon>Dietzia</taxon>
    </lineage>
</organism>
<dbReference type="InterPro" id="IPR004919">
    <property type="entry name" value="GmrSD_N"/>
</dbReference>
<dbReference type="AlphaFoldDB" id="A0A365P7U4"/>
<accession>A0A365P7U4</accession>
<gene>
    <name evidence="4" type="ORF">DQ226_13770</name>
</gene>
<evidence type="ECO:0008006" key="6">
    <source>
        <dbReference type="Google" id="ProtNLM"/>
    </source>
</evidence>
<sequence>MGSERDAVTIDADPDLNEPVALTVSAVFDAARYVVPLYQRAYAWTPTEVETLLKDVRDARTRSIDGGPRRNDADYYIGSLVVDTVRSDGEVVHEVVDGQQRLTTLLIILSVAARELGAAEGPAPENLQSVLGFEGRPEAEKDLRLLCREGPYAIERVHTAGIRVAAETVKRACAATVDDSAFDDTVRFTRDDFDYLQAHVRLLRTSLPAGTDLNHYFEVMNTRGEQLEKHEILKARMAHSLPTQEQTAFAHIWDACSVLDRHLQVQFPADDRVLIFGADWDGWVNPSAGSLFANLTGALEATAEAPIRDTPLAPSNDPQGLALIDVLRSPPGRDDAGNSGASDDDTGSYGTIVDFPNLLLHVLKLYRVQPPAWSAADAVSSVSLMDKNLLEEFEKFGPRPERPSEVRHFAWLLLKARFLLDTYVIRTQGTAGRDDDENWVLHRARRSNTKITTLSTFGGDSGSGGDPSLQRRILLLQSMFQVTDTRRTGKNFLYNILHWLNSQEHGTRIDGHEFARRLEDMARDRLATIYSPTAPKLLHRGTQVQNYIFNFLDYELFRFASERRGGAASGTEPSPFSGLADRDLTDAVRDFRFRFRTSVEHFYPVNPDQSEGHEKLPHDVCDHFGNLCLLTRSENSTRSNLMPKPKVGQFDLSRQTLKFQIMAKIAEKSTWGEAEIRAHGDAMTSILDSALEARDAG</sequence>
<evidence type="ECO:0000313" key="5">
    <source>
        <dbReference type="Proteomes" id="UP000252187"/>
    </source>
</evidence>
<feature type="region of interest" description="Disordered" evidence="1">
    <location>
        <begin position="326"/>
        <end position="346"/>
    </location>
</feature>
<name>A0A365P7U4_9ACTN</name>